<dbReference type="Gene3D" id="3.90.1300.10">
    <property type="entry name" value="Amidase signature (AS) domain"/>
    <property type="match status" value="1"/>
</dbReference>
<feature type="domain" description="Amidase" evidence="2">
    <location>
        <begin position="47"/>
        <end position="444"/>
    </location>
</feature>
<dbReference type="SUPFAM" id="SSF75304">
    <property type="entry name" value="Amidase signature (AS) enzymes"/>
    <property type="match status" value="1"/>
</dbReference>
<evidence type="ECO:0000259" key="2">
    <source>
        <dbReference type="Pfam" id="PF01425"/>
    </source>
</evidence>
<keyword evidence="4" id="KW-1185">Reference proteome</keyword>
<protein>
    <submittedName>
        <fullName evidence="3">Amidase</fullName>
    </submittedName>
</protein>
<organism evidence="3 4">
    <name type="scientific">Geodermatophilus arenarius</name>
    <dbReference type="NCBI Taxonomy" id="1137990"/>
    <lineage>
        <taxon>Bacteria</taxon>
        <taxon>Bacillati</taxon>
        <taxon>Actinomycetota</taxon>
        <taxon>Actinomycetes</taxon>
        <taxon>Geodermatophilales</taxon>
        <taxon>Geodermatophilaceae</taxon>
        <taxon>Geodermatophilus</taxon>
    </lineage>
</organism>
<proteinExistence type="inferred from homology"/>
<accession>A0ABV9LJ97</accession>
<dbReference type="InterPro" id="IPR000120">
    <property type="entry name" value="Amidase"/>
</dbReference>
<dbReference type="Proteomes" id="UP001596025">
    <property type="component" value="Unassembled WGS sequence"/>
</dbReference>
<reference evidence="4" key="1">
    <citation type="journal article" date="2019" name="Int. J. Syst. Evol. Microbiol.">
        <title>The Global Catalogue of Microorganisms (GCM) 10K type strain sequencing project: providing services to taxonomists for standard genome sequencing and annotation.</title>
        <authorList>
            <consortium name="The Broad Institute Genomics Platform"/>
            <consortium name="The Broad Institute Genome Sequencing Center for Infectious Disease"/>
            <person name="Wu L."/>
            <person name="Ma J."/>
        </authorList>
    </citation>
    <scope>NUCLEOTIDE SEQUENCE [LARGE SCALE GENOMIC DNA]</scope>
    <source>
        <strain evidence="4">CCUG 62763</strain>
    </source>
</reference>
<dbReference type="InterPro" id="IPR023631">
    <property type="entry name" value="Amidase_dom"/>
</dbReference>
<evidence type="ECO:0000256" key="1">
    <source>
        <dbReference type="ARBA" id="ARBA00009199"/>
    </source>
</evidence>
<dbReference type="RefSeq" id="WP_387988932.1">
    <property type="nucleotide sequence ID" value="NZ_JBHSGR010000012.1"/>
</dbReference>
<dbReference type="EMBL" id="JBHSGR010000012">
    <property type="protein sequence ID" value="MFC4694218.1"/>
    <property type="molecule type" value="Genomic_DNA"/>
</dbReference>
<sequence>MTLSLTEYRCWDALDTARLVRDGEVTAAELAEAARRLLAERSDLNAVAAPAAPAPGEGTARGPLAGVPFAVKELLAWPGLPWTMGSRLTATAPAPGHSPYATAVREAGVQVVASTTSSEFGLLGSTETALHGVTANPWRAGLSAGGSSGGSAALVAAGVLPMAHGSDAGGSLRVPAALTGVFGFKPSNRRCEPTGPEAPGLGALLVEHVVTRSVRDSAAFLAVTERRGPGAVHPPVGRVTGPPADRLRIAVLAPTLLGEQPDRAVRHELDRAAALCASLGHVVDVAPAPEVDGPELSRGFFTAAALTMAQVARAAVPLLGRPPGPDELEPFTLELIDWASSLGPDGPARAGRAFADATRAYLGLFEHCDVVLSPTLARTSWPVGHLSPSAGRETLIRRTEEAVGYTPIHNVAGCPGMSVPLGRHDGLPVGIHFAARPGADRMLLELALELEGAAPWADVRPPEPAAPGAR</sequence>
<evidence type="ECO:0000313" key="3">
    <source>
        <dbReference type="EMBL" id="MFC4694218.1"/>
    </source>
</evidence>
<comment type="similarity">
    <text evidence="1">Belongs to the amidase family.</text>
</comment>
<dbReference type="PANTHER" id="PTHR11895">
    <property type="entry name" value="TRANSAMIDASE"/>
    <property type="match status" value="1"/>
</dbReference>
<dbReference type="Pfam" id="PF01425">
    <property type="entry name" value="Amidase"/>
    <property type="match status" value="1"/>
</dbReference>
<comment type="caution">
    <text evidence="3">The sequence shown here is derived from an EMBL/GenBank/DDBJ whole genome shotgun (WGS) entry which is preliminary data.</text>
</comment>
<name>A0ABV9LJ97_9ACTN</name>
<dbReference type="InterPro" id="IPR020556">
    <property type="entry name" value="Amidase_CS"/>
</dbReference>
<gene>
    <name evidence="3" type="ORF">ACFO3M_12545</name>
</gene>
<evidence type="ECO:0000313" key="4">
    <source>
        <dbReference type="Proteomes" id="UP001596025"/>
    </source>
</evidence>
<dbReference type="PANTHER" id="PTHR11895:SF7">
    <property type="entry name" value="GLUTAMYL-TRNA(GLN) AMIDOTRANSFERASE SUBUNIT A, MITOCHONDRIAL"/>
    <property type="match status" value="1"/>
</dbReference>
<dbReference type="PROSITE" id="PS00571">
    <property type="entry name" value="AMIDASES"/>
    <property type="match status" value="1"/>
</dbReference>
<dbReference type="InterPro" id="IPR036928">
    <property type="entry name" value="AS_sf"/>
</dbReference>